<feature type="chain" id="PRO_5035943658" evidence="2">
    <location>
        <begin position="25"/>
        <end position="326"/>
    </location>
</feature>
<protein>
    <submittedName>
        <fullName evidence="3">Uncharacterized protein</fullName>
    </submittedName>
</protein>
<gene>
    <name evidence="3" type="ORF">F2Q69_00046208</name>
</gene>
<evidence type="ECO:0000256" key="1">
    <source>
        <dbReference type="SAM" id="Phobius"/>
    </source>
</evidence>
<dbReference type="Proteomes" id="UP000712600">
    <property type="component" value="Unassembled WGS sequence"/>
</dbReference>
<proteinExistence type="predicted"/>
<dbReference type="AlphaFoldDB" id="A0A8S9PWE2"/>
<dbReference type="EMBL" id="QGKX02001347">
    <property type="protein sequence ID" value="KAF3524110.1"/>
    <property type="molecule type" value="Genomic_DNA"/>
</dbReference>
<sequence>MAALAPDMIITLEVVTVLVSLVSPADWVSCVVLHRQGFVEGVHKVKSAFWALCRRSRSYPFSDLVLIHKVVARGGLSNVSCAISGVLALVSVAILRIWFGLESGLLRYVSSLGVPRVAPSLVSASRLTLFDLASARHARWSRFSRVPASSSLVKCVHVKSLQVSTTSMWWEIFGFETAPPFGCSSLVLSDSSRLCEASVPFGRTELLSWWQLDLSAAGSEDISFFVSGGVEPSREIISASHLVSAHCGVLSTKSWSLANLTVTSNAEKALVLVCALPSPPIQSELFLCHCDSQCRKNMNLEWLLTSPPPLIIVGIQFTCDYFLVVY</sequence>
<evidence type="ECO:0000256" key="2">
    <source>
        <dbReference type="SAM" id="SignalP"/>
    </source>
</evidence>
<evidence type="ECO:0000313" key="3">
    <source>
        <dbReference type="EMBL" id="KAF3524110.1"/>
    </source>
</evidence>
<keyword evidence="1" id="KW-0472">Membrane</keyword>
<keyword evidence="2" id="KW-0732">Signal</keyword>
<name>A0A8S9PWE2_BRACR</name>
<keyword evidence="1" id="KW-0812">Transmembrane</keyword>
<comment type="caution">
    <text evidence="3">The sequence shown here is derived from an EMBL/GenBank/DDBJ whole genome shotgun (WGS) entry which is preliminary data.</text>
</comment>
<keyword evidence="1" id="KW-1133">Transmembrane helix</keyword>
<feature type="signal peptide" evidence="2">
    <location>
        <begin position="1"/>
        <end position="24"/>
    </location>
</feature>
<reference evidence="3" key="1">
    <citation type="submission" date="2019-12" db="EMBL/GenBank/DDBJ databases">
        <title>Genome sequencing and annotation of Brassica cretica.</title>
        <authorList>
            <person name="Studholme D.J."/>
            <person name="Sarris P."/>
        </authorList>
    </citation>
    <scope>NUCLEOTIDE SEQUENCE</scope>
    <source>
        <strain evidence="3">PFS-109/04</strain>
        <tissue evidence="3">Leaf</tissue>
    </source>
</reference>
<evidence type="ECO:0000313" key="4">
    <source>
        <dbReference type="Proteomes" id="UP000712600"/>
    </source>
</evidence>
<organism evidence="3 4">
    <name type="scientific">Brassica cretica</name>
    <name type="common">Mustard</name>
    <dbReference type="NCBI Taxonomy" id="69181"/>
    <lineage>
        <taxon>Eukaryota</taxon>
        <taxon>Viridiplantae</taxon>
        <taxon>Streptophyta</taxon>
        <taxon>Embryophyta</taxon>
        <taxon>Tracheophyta</taxon>
        <taxon>Spermatophyta</taxon>
        <taxon>Magnoliopsida</taxon>
        <taxon>eudicotyledons</taxon>
        <taxon>Gunneridae</taxon>
        <taxon>Pentapetalae</taxon>
        <taxon>rosids</taxon>
        <taxon>malvids</taxon>
        <taxon>Brassicales</taxon>
        <taxon>Brassicaceae</taxon>
        <taxon>Brassiceae</taxon>
        <taxon>Brassica</taxon>
    </lineage>
</organism>
<feature type="transmembrane region" description="Helical" evidence="1">
    <location>
        <begin position="79"/>
        <end position="99"/>
    </location>
</feature>
<accession>A0A8S9PWE2</accession>